<dbReference type="RefSeq" id="WP_055271407.1">
    <property type="nucleotide sequence ID" value="NZ_CZAE01000031.1"/>
</dbReference>
<gene>
    <name evidence="1" type="ORF">ERS852461_04595</name>
</gene>
<evidence type="ECO:0000313" key="2">
    <source>
        <dbReference type="Proteomes" id="UP000095606"/>
    </source>
</evidence>
<accession>A0A174UNV2</accession>
<name>A0A174UNV2_9BACE</name>
<dbReference type="EMBL" id="CZAE01000031">
    <property type="protein sequence ID" value="CUQ21718.1"/>
    <property type="molecule type" value="Genomic_DNA"/>
</dbReference>
<proteinExistence type="predicted"/>
<protein>
    <submittedName>
        <fullName evidence="1">Uncharacterized protein</fullName>
    </submittedName>
</protein>
<dbReference type="AlphaFoldDB" id="A0A174UNV2"/>
<reference evidence="1 2" key="1">
    <citation type="submission" date="2015-09" db="EMBL/GenBank/DDBJ databases">
        <authorList>
            <consortium name="Pathogen Informatics"/>
        </authorList>
    </citation>
    <scope>NUCLEOTIDE SEQUENCE [LARGE SCALE GENOMIC DNA]</scope>
    <source>
        <strain evidence="1 2">2789STDY5834846</strain>
    </source>
</reference>
<evidence type="ECO:0000313" key="1">
    <source>
        <dbReference type="EMBL" id="CUQ21718.1"/>
    </source>
</evidence>
<organism evidence="1 2">
    <name type="scientific">Bacteroides faecis</name>
    <dbReference type="NCBI Taxonomy" id="674529"/>
    <lineage>
        <taxon>Bacteria</taxon>
        <taxon>Pseudomonadati</taxon>
        <taxon>Bacteroidota</taxon>
        <taxon>Bacteroidia</taxon>
        <taxon>Bacteroidales</taxon>
        <taxon>Bacteroidaceae</taxon>
        <taxon>Bacteroides</taxon>
    </lineage>
</organism>
<sequence>MENAIGCIVGNAYTSMLSSTGRHLSSAIWGKVSCFVAGAVAGAGVTYCVIKGKEIRERLLTLMVVDPKISKTFILDNLSHKSWKHAGNIYKINNCTTVHIRLSVPEDNGRFSKGNNIEPLHKSSAEQTVGASDLFAGEVPKEHDLFSCTQHLETMSPLPKENAADGQRTSEVVISYPVFSNSTFCLPLSNEIIGKLFNGMRGKYFHEKTSLELLTYVLTGRGEKSEGTISIEWIASPRSFSLFIGIVCAPYHNKWKMGKSLFTGRINKNPSCDFSRMTELGLVDDNRVSPALKKNNYFVREKDKDLKFLLVFLYELF</sequence>
<dbReference type="Proteomes" id="UP000095606">
    <property type="component" value="Unassembled WGS sequence"/>
</dbReference>